<dbReference type="Gene3D" id="3.30.465.10">
    <property type="match status" value="1"/>
</dbReference>
<evidence type="ECO:0000256" key="1">
    <source>
        <dbReference type="ARBA" id="ARBA00004651"/>
    </source>
</evidence>
<proteinExistence type="inferred from homology"/>
<evidence type="ECO:0000259" key="11">
    <source>
        <dbReference type="PROSITE" id="PS51371"/>
    </source>
</evidence>
<dbReference type="GO" id="GO:0005886">
    <property type="term" value="C:plasma membrane"/>
    <property type="evidence" value="ECO:0007669"/>
    <property type="project" value="UniProtKB-SubCell"/>
</dbReference>
<dbReference type="InterPro" id="IPR016169">
    <property type="entry name" value="FAD-bd_PCMH_sub2"/>
</dbReference>
<evidence type="ECO:0000256" key="4">
    <source>
        <dbReference type="ARBA" id="ARBA00022692"/>
    </source>
</evidence>
<name>A0A840DNQ5_9MICO</name>
<evidence type="ECO:0000313" key="12">
    <source>
        <dbReference type="EMBL" id="MBB4071668.1"/>
    </source>
</evidence>
<dbReference type="Pfam" id="PF00571">
    <property type="entry name" value="CBS"/>
    <property type="match status" value="2"/>
</dbReference>
<accession>A0A840DNQ5</accession>
<dbReference type="InterPro" id="IPR000644">
    <property type="entry name" value="CBS_dom"/>
</dbReference>
<dbReference type="Pfam" id="PF01595">
    <property type="entry name" value="CNNM"/>
    <property type="match status" value="1"/>
</dbReference>
<dbReference type="Pfam" id="PF03471">
    <property type="entry name" value="CorC_HlyC"/>
    <property type="match status" value="1"/>
</dbReference>
<feature type="domain" description="CBS" evidence="11">
    <location>
        <begin position="276"/>
        <end position="333"/>
    </location>
</feature>
<evidence type="ECO:0000256" key="10">
    <source>
        <dbReference type="SAM" id="Phobius"/>
    </source>
</evidence>
<dbReference type="RefSeq" id="WP_183304683.1">
    <property type="nucleotide sequence ID" value="NZ_JACIFD010000008.1"/>
</dbReference>
<dbReference type="PANTHER" id="PTHR22777">
    <property type="entry name" value="HEMOLYSIN-RELATED"/>
    <property type="match status" value="1"/>
</dbReference>
<keyword evidence="4 10" id="KW-0812">Transmembrane</keyword>
<dbReference type="InterPro" id="IPR036318">
    <property type="entry name" value="FAD-bd_PCMH-like_sf"/>
</dbReference>
<evidence type="ECO:0000313" key="13">
    <source>
        <dbReference type="Proteomes" id="UP000571183"/>
    </source>
</evidence>
<evidence type="ECO:0000256" key="8">
    <source>
        <dbReference type="ARBA" id="ARBA00023136"/>
    </source>
</evidence>
<keyword evidence="5" id="KW-0677">Repeat</keyword>
<comment type="caution">
    <text evidence="12">The sequence shown here is derived from an EMBL/GenBank/DDBJ whole genome shotgun (WGS) entry which is preliminary data.</text>
</comment>
<evidence type="ECO:0000256" key="6">
    <source>
        <dbReference type="ARBA" id="ARBA00022989"/>
    </source>
</evidence>
<dbReference type="PANTHER" id="PTHR22777:SF32">
    <property type="entry name" value="UPF0053 INNER MEMBRANE PROTEIN YFJD"/>
    <property type="match status" value="1"/>
</dbReference>
<keyword evidence="8 10" id="KW-0472">Membrane</keyword>
<keyword evidence="7 9" id="KW-0129">CBS domain</keyword>
<dbReference type="InterPro" id="IPR002550">
    <property type="entry name" value="CNNM"/>
</dbReference>
<evidence type="ECO:0000256" key="5">
    <source>
        <dbReference type="ARBA" id="ARBA00022737"/>
    </source>
</evidence>
<evidence type="ECO:0000256" key="3">
    <source>
        <dbReference type="ARBA" id="ARBA00022475"/>
    </source>
</evidence>
<dbReference type="Gene3D" id="3.10.580.10">
    <property type="entry name" value="CBS-domain"/>
    <property type="match status" value="1"/>
</dbReference>
<dbReference type="SMART" id="SM01091">
    <property type="entry name" value="CorC_HlyC"/>
    <property type="match status" value="1"/>
</dbReference>
<keyword evidence="3" id="KW-1003">Cell membrane</keyword>
<dbReference type="SMART" id="SM00116">
    <property type="entry name" value="CBS"/>
    <property type="match status" value="2"/>
</dbReference>
<dbReference type="InterPro" id="IPR005170">
    <property type="entry name" value="Transptr-assoc_dom"/>
</dbReference>
<dbReference type="SUPFAM" id="SSF56176">
    <property type="entry name" value="FAD-binding/transporter-associated domain-like"/>
    <property type="match status" value="1"/>
</dbReference>
<dbReference type="InterPro" id="IPR044751">
    <property type="entry name" value="Ion_transp-like_CBS"/>
</dbReference>
<dbReference type="InterPro" id="IPR046342">
    <property type="entry name" value="CBS_dom_sf"/>
</dbReference>
<evidence type="ECO:0000256" key="9">
    <source>
        <dbReference type="PROSITE-ProRule" id="PRU00703"/>
    </source>
</evidence>
<comment type="subcellular location">
    <subcellularLocation>
        <location evidence="1">Cell membrane</location>
        <topology evidence="1">Multi-pass membrane protein</topology>
    </subcellularLocation>
</comment>
<evidence type="ECO:0000256" key="7">
    <source>
        <dbReference type="ARBA" id="ARBA00023122"/>
    </source>
</evidence>
<comment type="similarity">
    <text evidence="2">Belongs to the UPF0053 family.</text>
</comment>
<dbReference type="AlphaFoldDB" id="A0A840DNQ5"/>
<dbReference type="EMBL" id="JACIFD010000008">
    <property type="protein sequence ID" value="MBB4071668.1"/>
    <property type="molecule type" value="Genomic_DNA"/>
</dbReference>
<evidence type="ECO:0000256" key="2">
    <source>
        <dbReference type="ARBA" id="ARBA00006337"/>
    </source>
</evidence>
<sequence length="429" mass="46227">MSAGLAVMFVLAAALLLVLGGCFAAAEAALSLRSRADLYRLAEGNSRQDRAIRAIADEEALHLAAASFSRVIAESLAATLITAVLLQTIANLWLALLCSALLLIISTFLLVGASPRKLGIAHPTATIKMLAGLLSFNRVVLGPAAGALQRFSSSVALRSATRHDDEEAENPLLSIVDRAAEAEVLEEIDREYIHSILKLGDTRVHETMVPRPDMHTVPAQATMREALEALLASRHSRMPVIAAEADDVLGVIHLRDAAGFVLRYPEEADTASVTRMMKQALFVPDLMTANDLLTQMQAENNHLALAVDEYGGISGLVTLEDLLEELIGDIYDEHDREDQEAAAQADGSFEVSPRLAVAELGELFEIELEDSDANTVGGLFVKELGRLADTGDQVVVAGIKLVTTDVDRRQNINMIRAEWVGEENKHDGS</sequence>
<dbReference type="Proteomes" id="UP000571183">
    <property type="component" value="Unassembled WGS sequence"/>
</dbReference>
<dbReference type="SUPFAM" id="SSF54631">
    <property type="entry name" value="CBS-domain pair"/>
    <property type="match status" value="1"/>
</dbReference>
<dbReference type="FunFam" id="3.10.580.10:FF:000002">
    <property type="entry name" value="Magnesium/cobalt efflux protein CorC"/>
    <property type="match status" value="1"/>
</dbReference>
<dbReference type="GO" id="GO:0050660">
    <property type="term" value="F:flavin adenine dinucleotide binding"/>
    <property type="evidence" value="ECO:0007669"/>
    <property type="project" value="InterPro"/>
</dbReference>
<dbReference type="PROSITE" id="PS51371">
    <property type="entry name" value="CBS"/>
    <property type="match status" value="2"/>
</dbReference>
<keyword evidence="13" id="KW-1185">Reference proteome</keyword>
<dbReference type="CDD" id="cd04590">
    <property type="entry name" value="CBS_pair_CorC_HlyC_assoc"/>
    <property type="match status" value="1"/>
</dbReference>
<feature type="domain" description="CBS" evidence="11">
    <location>
        <begin position="208"/>
        <end position="270"/>
    </location>
</feature>
<reference evidence="12" key="1">
    <citation type="submission" date="2020-08" db="EMBL/GenBank/DDBJ databases">
        <title>Sequencing the genomes of 1000 actinobacteria strains.</title>
        <authorList>
            <person name="Klenk H.-P."/>
        </authorList>
    </citation>
    <scope>NUCLEOTIDE SEQUENCE [LARGE SCALE GENOMIC DNA]</scope>
    <source>
        <strain evidence="12">DSM 27064</strain>
    </source>
</reference>
<organism evidence="12 13">
    <name type="scientific">Canibacter oris</name>
    <dbReference type="NCBI Taxonomy" id="1365628"/>
    <lineage>
        <taxon>Bacteria</taxon>
        <taxon>Bacillati</taxon>
        <taxon>Actinomycetota</taxon>
        <taxon>Actinomycetes</taxon>
        <taxon>Micrococcales</taxon>
        <taxon>Microbacteriaceae</taxon>
        <taxon>Canibacter</taxon>
    </lineage>
</organism>
<feature type="transmembrane region" description="Helical" evidence="10">
    <location>
        <begin position="92"/>
        <end position="111"/>
    </location>
</feature>
<gene>
    <name evidence="12" type="ORF">F5897_000980</name>
</gene>
<protein>
    <submittedName>
        <fullName evidence="12">CBS domain containing-hemolysin-like protein</fullName>
    </submittedName>
</protein>
<keyword evidence="6 10" id="KW-1133">Transmembrane helix</keyword>